<evidence type="ECO:0000259" key="4">
    <source>
        <dbReference type="PROSITE" id="PS50206"/>
    </source>
</evidence>
<dbReference type="GO" id="GO:0005524">
    <property type="term" value="F:ATP binding"/>
    <property type="evidence" value="ECO:0007669"/>
    <property type="project" value="InterPro"/>
</dbReference>
<dbReference type="FunCoup" id="A0A6P8HA01">
    <property type="interactions" value="1048"/>
</dbReference>
<evidence type="ECO:0000313" key="5">
    <source>
        <dbReference type="Proteomes" id="UP000515163"/>
    </source>
</evidence>
<protein>
    <submittedName>
        <fullName evidence="6">TBC domain-containing protein kinase-like protein isoform X1</fullName>
    </submittedName>
</protein>
<accession>A0A6P8HA01</accession>
<keyword evidence="5" id="KW-1185">Reference proteome</keyword>
<dbReference type="SUPFAM" id="SSF52821">
    <property type="entry name" value="Rhodanese/Cell cycle control phosphatase"/>
    <property type="match status" value="1"/>
</dbReference>
<dbReference type="RefSeq" id="XP_031552381.1">
    <property type="nucleotide sequence ID" value="XM_031696521.1"/>
</dbReference>
<dbReference type="AlphaFoldDB" id="A0A6P8HA01"/>
<dbReference type="PROSITE" id="PS50011">
    <property type="entry name" value="PROTEIN_KINASE_DOM"/>
    <property type="match status" value="1"/>
</dbReference>
<dbReference type="Gene3D" id="1.10.510.10">
    <property type="entry name" value="Transferase(Phosphotransferase) domain 1"/>
    <property type="match status" value="1"/>
</dbReference>
<dbReference type="SUPFAM" id="SSF56112">
    <property type="entry name" value="Protein kinase-like (PK-like)"/>
    <property type="match status" value="1"/>
</dbReference>
<gene>
    <name evidence="6" type="primary">LOC116289577</name>
</gene>
<dbReference type="PANTHER" id="PTHR22957:SF168">
    <property type="entry name" value="TBC DOMAIN-CONTAINING PROTEIN KINASE-LIKE PROTEIN"/>
    <property type="match status" value="1"/>
</dbReference>
<dbReference type="SUPFAM" id="SSF47923">
    <property type="entry name" value="Ypt/Rab-GAP domain of gyp1p"/>
    <property type="match status" value="2"/>
</dbReference>
<dbReference type="PROSITE" id="PS50206">
    <property type="entry name" value="RHODANESE_3"/>
    <property type="match status" value="1"/>
</dbReference>
<organism evidence="5 6">
    <name type="scientific">Actinia tenebrosa</name>
    <name type="common">Australian red waratah sea anemone</name>
    <dbReference type="NCBI Taxonomy" id="6105"/>
    <lineage>
        <taxon>Eukaryota</taxon>
        <taxon>Metazoa</taxon>
        <taxon>Cnidaria</taxon>
        <taxon>Anthozoa</taxon>
        <taxon>Hexacorallia</taxon>
        <taxon>Actiniaria</taxon>
        <taxon>Actiniidae</taxon>
        <taxon>Actinia</taxon>
    </lineage>
</organism>
<dbReference type="InterPro" id="IPR036873">
    <property type="entry name" value="Rhodanese-like_dom_sf"/>
</dbReference>
<name>A0A6P8HA01_ACTTE</name>
<evidence type="ECO:0000313" key="6">
    <source>
        <dbReference type="RefSeq" id="XP_031552381.1"/>
    </source>
</evidence>
<dbReference type="Proteomes" id="UP000515163">
    <property type="component" value="Unplaced"/>
</dbReference>
<dbReference type="InterPro" id="IPR011009">
    <property type="entry name" value="Kinase-like_dom_sf"/>
</dbReference>
<dbReference type="Pfam" id="PF00566">
    <property type="entry name" value="RabGAP-TBC"/>
    <property type="match status" value="1"/>
</dbReference>
<dbReference type="KEGG" id="aten:116289577"/>
<dbReference type="FunFam" id="1.10.8.270:FF:000012">
    <property type="entry name" value="TBC domain-containing protein kinase-like protein-like"/>
    <property type="match status" value="1"/>
</dbReference>
<proteinExistence type="predicted"/>
<dbReference type="GO" id="GO:0004672">
    <property type="term" value="F:protein kinase activity"/>
    <property type="evidence" value="ECO:0007669"/>
    <property type="project" value="InterPro"/>
</dbReference>
<dbReference type="InterPro" id="IPR000719">
    <property type="entry name" value="Prot_kinase_dom"/>
</dbReference>
<dbReference type="InParanoid" id="A0A6P8HA01"/>
<dbReference type="Pfam" id="PF00581">
    <property type="entry name" value="Rhodanese"/>
    <property type="match status" value="1"/>
</dbReference>
<dbReference type="OrthoDB" id="1668230at2759"/>
<sequence>MSCLGEAKIGIWTFIPSPHPTDKCGTNGLPLTPNSIVVMGRFQILKSLYHENICQYLDIVRAKHERLIIAEEHYEDSLHKSIKDGKKFSNDEMTRIMFEALQGLAFLNNHGIVSRNISLQNILLDPKGKVKLSKFGLNHMTDSGSLVSFPIGSPKYLAPEVVSSGPGLSPVFGPSSPKVDVWSLGMVLFNLIMGGKLWPDTDECSEVEKIFAKVVSLVKRQKGNCKCFPPESFEDCLNILINDHKSPEKLQDLPTELVSFLNACLTVNPSERPSSLELLNHELFSNFDKSKISLENGVHPFPAINRSVDIELSDLRKEAQENGQEDEDHLAKRPLSEVYYLWCLAGGDIEGELKKQGLIKTKPPILSLPKVFLYTGEEMGAEKDKILLLDETTITLSLSQLRERLEHVGVCSYYPLIEENDPASRSAMLDIAELPLAIREKTVDYQFHRIVLFQRLLLGYPYTRDRLVREARTDIPPLLRGKIWAGLLGVQGDTRGKYDSIDKESPSSADRQIEVDIPRCHQYDPLLSSPTAHEKFKRVLKAWVVSHPNLGYWQGLDSLCAPFLSLHFNDEALAYACLSAFIPKYLHDFFLKDNAPIIQEYLAVFSQLIAFHDPELFNHMQEIGFIPELYAIPWFLTMFCHVFPLHKIYHLWDTLLLGNASFPSCIGVAILQQLRDQLLSFGFNECILLFSDMPEVDIDRVVRDSKKIFSWTPRTASLRRHEHAVATSKGKPEKEFLPLKQLKAEVCCRITAQNLIRIMELGNNVQSWTTGSPKKKAKPRGIVVDVRSPEEFHRGQVAGSVNIPFNQAFLEDGALAQSNASATLANFKGKIVIVMGNKTNYPAKIGAGLVKLGYPRVCVLEDQGIGVLRSQALLTVQTS</sequence>
<dbReference type="Pfam" id="PF00069">
    <property type="entry name" value="Pkinase"/>
    <property type="match status" value="1"/>
</dbReference>
<feature type="domain" description="Protein kinase" evidence="2">
    <location>
        <begin position="1"/>
        <end position="284"/>
    </location>
</feature>
<feature type="domain" description="Rab-GAP TBC" evidence="3">
    <location>
        <begin position="474"/>
        <end position="659"/>
    </location>
</feature>
<dbReference type="GO" id="GO:0005096">
    <property type="term" value="F:GTPase activator activity"/>
    <property type="evidence" value="ECO:0007669"/>
    <property type="project" value="UniProtKB-KW"/>
</dbReference>
<evidence type="ECO:0000259" key="2">
    <source>
        <dbReference type="PROSITE" id="PS50011"/>
    </source>
</evidence>
<evidence type="ECO:0000256" key="1">
    <source>
        <dbReference type="ARBA" id="ARBA00022468"/>
    </source>
</evidence>
<dbReference type="SMART" id="SM00164">
    <property type="entry name" value="TBC"/>
    <property type="match status" value="1"/>
</dbReference>
<dbReference type="SMART" id="SM00450">
    <property type="entry name" value="RHOD"/>
    <property type="match status" value="1"/>
</dbReference>
<dbReference type="PROSITE" id="PS50086">
    <property type="entry name" value="TBC_RABGAP"/>
    <property type="match status" value="1"/>
</dbReference>
<feature type="domain" description="Rhodanese" evidence="4">
    <location>
        <begin position="777"/>
        <end position="869"/>
    </location>
</feature>
<keyword evidence="1" id="KW-0343">GTPase activation</keyword>
<dbReference type="InterPro" id="IPR035969">
    <property type="entry name" value="Rab-GAP_TBC_sf"/>
</dbReference>
<dbReference type="FunFam" id="1.10.472.80:FF:000015">
    <property type="entry name" value="TBC domain-containing protein kinase-like protein"/>
    <property type="match status" value="1"/>
</dbReference>
<dbReference type="PANTHER" id="PTHR22957">
    <property type="entry name" value="TBC1 DOMAIN FAMILY MEMBER GTPASE-ACTIVATING PROTEIN"/>
    <property type="match status" value="1"/>
</dbReference>
<evidence type="ECO:0000259" key="3">
    <source>
        <dbReference type="PROSITE" id="PS50086"/>
    </source>
</evidence>
<dbReference type="InterPro" id="IPR000195">
    <property type="entry name" value="Rab-GAP-TBC_dom"/>
</dbReference>
<dbReference type="InterPro" id="IPR001763">
    <property type="entry name" value="Rhodanese-like_dom"/>
</dbReference>
<dbReference type="GeneID" id="116289577"/>
<dbReference type="Gene3D" id="1.10.8.270">
    <property type="entry name" value="putative rabgap domain of human tbc1 domain family member 14 like domains"/>
    <property type="match status" value="1"/>
</dbReference>
<reference evidence="6" key="1">
    <citation type="submission" date="2025-08" db="UniProtKB">
        <authorList>
            <consortium name="RefSeq"/>
        </authorList>
    </citation>
    <scope>IDENTIFICATION</scope>
    <source>
        <tissue evidence="6">Tentacle</tissue>
    </source>
</reference>
<dbReference type="Gene3D" id="1.10.472.80">
    <property type="entry name" value="Ypt/Rab-GAP domain of gyp1p, domain 3"/>
    <property type="match status" value="1"/>
</dbReference>
<dbReference type="Gene3D" id="3.40.250.10">
    <property type="entry name" value="Rhodanese-like domain"/>
    <property type="match status" value="1"/>
</dbReference>